<dbReference type="Gene3D" id="3.20.20.150">
    <property type="entry name" value="Divalent-metal-dependent TIM barrel enzymes"/>
    <property type="match status" value="1"/>
</dbReference>
<evidence type="ECO:0000256" key="1">
    <source>
        <dbReference type="ARBA" id="ARBA00023277"/>
    </source>
</evidence>
<dbReference type="SUPFAM" id="SSF51658">
    <property type="entry name" value="Xylose isomerase-like"/>
    <property type="match status" value="1"/>
</dbReference>
<protein>
    <submittedName>
        <fullName evidence="3">Sugar phosphate isomerase/epimerase</fullName>
    </submittedName>
</protein>
<organism evidence="3 4">
    <name type="scientific">Microbacterium gilvum</name>
    <dbReference type="NCBI Taxonomy" id="1336204"/>
    <lineage>
        <taxon>Bacteria</taxon>
        <taxon>Bacillati</taxon>
        <taxon>Actinomycetota</taxon>
        <taxon>Actinomycetes</taxon>
        <taxon>Micrococcales</taxon>
        <taxon>Microbacteriaceae</taxon>
        <taxon>Microbacterium</taxon>
    </lineage>
</organism>
<evidence type="ECO:0000259" key="2">
    <source>
        <dbReference type="Pfam" id="PF01261"/>
    </source>
</evidence>
<dbReference type="GO" id="GO:0016853">
    <property type="term" value="F:isomerase activity"/>
    <property type="evidence" value="ECO:0007669"/>
    <property type="project" value="UniProtKB-KW"/>
</dbReference>
<dbReference type="Proteomes" id="UP001501645">
    <property type="component" value="Unassembled WGS sequence"/>
</dbReference>
<feature type="domain" description="Xylose isomerase-like TIM barrel" evidence="2">
    <location>
        <begin position="36"/>
        <end position="238"/>
    </location>
</feature>
<evidence type="ECO:0000313" key="3">
    <source>
        <dbReference type="EMBL" id="GAA4770893.1"/>
    </source>
</evidence>
<dbReference type="Pfam" id="PF01261">
    <property type="entry name" value="AP_endonuc_2"/>
    <property type="match status" value="1"/>
</dbReference>
<dbReference type="PANTHER" id="PTHR12110">
    <property type="entry name" value="HYDROXYPYRUVATE ISOMERASE"/>
    <property type="match status" value="1"/>
</dbReference>
<keyword evidence="1" id="KW-0119">Carbohydrate metabolism</keyword>
<dbReference type="PANTHER" id="PTHR12110:SF41">
    <property type="entry name" value="INOSOSE DEHYDRATASE"/>
    <property type="match status" value="1"/>
</dbReference>
<reference evidence="4" key="1">
    <citation type="journal article" date="2019" name="Int. J. Syst. Evol. Microbiol.">
        <title>The Global Catalogue of Microorganisms (GCM) 10K type strain sequencing project: providing services to taxonomists for standard genome sequencing and annotation.</title>
        <authorList>
            <consortium name="The Broad Institute Genomics Platform"/>
            <consortium name="The Broad Institute Genome Sequencing Center for Infectious Disease"/>
            <person name="Wu L."/>
            <person name="Ma J."/>
        </authorList>
    </citation>
    <scope>NUCLEOTIDE SEQUENCE [LARGE SCALE GENOMIC DNA]</scope>
    <source>
        <strain evidence="4">JCM 18537</strain>
    </source>
</reference>
<dbReference type="InterPro" id="IPR013022">
    <property type="entry name" value="Xyl_isomerase-like_TIM-brl"/>
</dbReference>
<dbReference type="InterPro" id="IPR036237">
    <property type="entry name" value="Xyl_isomerase-like_sf"/>
</dbReference>
<dbReference type="EMBL" id="BAABKO010000002">
    <property type="protein sequence ID" value="GAA4770893.1"/>
    <property type="molecule type" value="Genomic_DNA"/>
</dbReference>
<dbReference type="RefSeq" id="WP_345437341.1">
    <property type="nucleotide sequence ID" value="NZ_BAABKO010000002.1"/>
</dbReference>
<keyword evidence="4" id="KW-1185">Reference proteome</keyword>
<accession>A0ABP8ZZV2</accession>
<name>A0ABP8ZZV2_9MICO</name>
<evidence type="ECO:0000313" key="4">
    <source>
        <dbReference type="Proteomes" id="UP001501645"/>
    </source>
</evidence>
<comment type="caution">
    <text evidence="3">The sequence shown here is derived from an EMBL/GenBank/DDBJ whole genome shotgun (WGS) entry which is preliminary data.</text>
</comment>
<sequence length="305" mass="33536">MTAGDAAAPRVGIAPDSWGVWNAEDPVQPPAAQYLREVGEAGFHYTELGPFGYLGTDVARLRDDFARHDLALSAGTVFTALHAGDVERAWVDVREVAQVVHALGAEHVVVIPQLWDRAADGTVQGDRAFSADEWSTFLAGHDEIGRRLFEELGMRQQFHSHAESPIGSYREVVRLLEGTDERYVNLCLDTGHLAYYAGDSVRLIRAFPSRIGYLHLKQVEPDLLADVLKNDIPFAEAVRDGVMVEPPLGVPEYGSLLAEAAIANPGLFAIVEQDMYPVADFAQPLEIARRTRAYIETCGAPVRFR</sequence>
<gene>
    <name evidence="3" type="ORF">GCM10023351_13440</name>
</gene>
<keyword evidence="3" id="KW-0413">Isomerase</keyword>
<proteinExistence type="predicted"/>
<dbReference type="InterPro" id="IPR050312">
    <property type="entry name" value="IolE/XylAMocC-like"/>
</dbReference>